<keyword evidence="2" id="KW-1185">Reference proteome</keyword>
<dbReference type="EMBL" id="BPLR01020186">
    <property type="protein sequence ID" value="GIX75639.1"/>
    <property type="molecule type" value="Genomic_DNA"/>
</dbReference>
<name>A0AAV4MTA0_CAEEX</name>
<evidence type="ECO:0000313" key="1">
    <source>
        <dbReference type="EMBL" id="GIX75639.1"/>
    </source>
</evidence>
<dbReference type="AlphaFoldDB" id="A0AAV4MTA0"/>
<organism evidence="1 2">
    <name type="scientific">Caerostris extrusa</name>
    <name type="common">Bark spider</name>
    <name type="synonym">Caerostris bankana</name>
    <dbReference type="NCBI Taxonomy" id="172846"/>
    <lineage>
        <taxon>Eukaryota</taxon>
        <taxon>Metazoa</taxon>
        <taxon>Ecdysozoa</taxon>
        <taxon>Arthropoda</taxon>
        <taxon>Chelicerata</taxon>
        <taxon>Arachnida</taxon>
        <taxon>Araneae</taxon>
        <taxon>Araneomorphae</taxon>
        <taxon>Entelegynae</taxon>
        <taxon>Araneoidea</taxon>
        <taxon>Araneidae</taxon>
        <taxon>Caerostris</taxon>
    </lineage>
</organism>
<proteinExistence type="predicted"/>
<evidence type="ECO:0000313" key="2">
    <source>
        <dbReference type="Proteomes" id="UP001054945"/>
    </source>
</evidence>
<accession>A0AAV4MTA0</accession>
<dbReference type="Proteomes" id="UP001054945">
    <property type="component" value="Unassembled WGS sequence"/>
</dbReference>
<sequence>MCVDFDLTSLSSLLNAQCPSRMGRWRNGENLNKGAPEDEMFVHVKGEFMTVNGCLEFSNQSLSRTHQELREGRVLFNNLLISEVLLE</sequence>
<comment type="caution">
    <text evidence="1">The sequence shown here is derived from an EMBL/GenBank/DDBJ whole genome shotgun (WGS) entry which is preliminary data.</text>
</comment>
<gene>
    <name evidence="1" type="ORF">CEXT_591231</name>
</gene>
<protein>
    <submittedName>
        <fullName evidence="1">Uncharacterized protein</fullName>
    </submittedName>
</protein>
<reference evidence="1 2" key="1">
    <citation type="submission" date="2021-06" db="EMBL/GenBank/DDBJ databases">
        <title>Caerostris extrusa draft genome.</title>
        <authorList>
            <person name="Kono N."/>
            <person name="Arakawa K."/>
        </authorList>
    </citation>
    <scope>NUCLEOTIDE SEQUENCE [LARGE SCALE GENOMIC DNA]</scope>
</reference>